<dbReference type="EMBL" id="BAABDI010000004">
    <property type="protein sequence ID" value="GAA3965599.1"/>
    <property type="molecule type" value="Genomic_DNA"/>
</dbReference>
<gene>
    <name evidence="1" type="ORF">GCM10022407_10010</name>
</gene>
<accession>A0ABP7PI62</accession>
<protein>
    <submittedName>
        <fullName evidence="1">Uncharacterized protein</fullName>
    </submittedName>
</protein>
<organism evidence="1 2">
    <name type="scientific">Hymenobacter antarcticus</name>
    <dbReference type="NCBI Taxonomy" id="486270"/>
    <lineage>
        <taxon>Bacteria</taxon>
        <taxon>Pseudomonadati</taxon>
        <taxon>Bacteroidota</taxon>
        <taxon>Cytophagia</taxon>
        <taxon>Cytophagales</taxon>
        <taxon>Hymenobacteraceae</taxon>
        <taxon>Hymenobacter</taxon>
    </lineage>
</organism>
<proteinExistence type="predicted"/>
<comment type="caution">
    <text evidence="1">The sequence shown here is derived from an EMBL/GenBank/DDBJ whole genome shotgun (WGS) entry which is preliminary data.</text>
</comment>
<dbReference type="Proteomes" id="UP001501556">
    <property type="component" value="Unassembled WGS sequence"/>
</dbReference>
<evidence type="ECO:0000313" key="1">
    <source>
        <dbReference type="EMBL" id="GAA3965599.1"/>
    </source>
</evidence>
<reference evidence="2" key="1">
    <citation type="journal article" date="2019" name="Int. J. Syst. Evol. Microbiol.">
        <title>The Global Catalogue of Microorganisms (GCM) 10K type strain sequencing project: providing services to taxonomists for standard genome sequencing and annotation.</title>
        <authorList>
            <consortium name="The Broad Institute Genomics Platform"/>
            <consortium name="The Broad Institute Genome Sequencing Center for Infectious Disease"/>
            <person name="Wu L."/>
            <person name="Ma J."/>
        </authorList>
    </citation>
    <scope>NUCLEOTIDE SEQUENCE [LARGE SCALE GENOMIC DNA]</scope>
    <source>
        <strain evidence="2">JCM 17217</strain>
    </source>
</reference>
<keyword evidence="2" id="KW-1185">Reference proteome</keyword>
<sequence>MPYKSHTQLISKTDDTQPFIEIVLEKPVFGGPVPDDLKGLKKIKHTKNYVLTMDFHTKDIQYKRLDSIRFEISDEEKQAIASGTLPIFYGELSRRLYSPEVHRAQCTTQPDIVLGKQRGNLVGNFIIYATDVNNQLVSIAMNNRTLIDHKFSIGRLF</sequence>
<evidence type="ECO:0000313" key="2">
    <source>
        <dbReference type="Proteomes" id="UP001501556"/>
    </source>
</evidence>
<name>A0ABP7PI62_9BACT</name>